<evidence type="ECO:0000256" key="1">
    <source>
        <dbReference type="SAM" id="Phobius"/>
    </source>
</evidence>
<proteinExistence type="predicted"/>
<feature type="transmembrane region" description="Helical" evidence="1">
    <location>
        <begin position="203"/>
        <end position="221"/>
    </location>
</feature>
<organism evidence="3">
    <name type="scientific">Chlorella variabilis</name>
    <name type="common">Green alga</name>
    <dbReference type="NCBI Taxonomy" id="554065"/>
    <lineage>
        <taxon>Eukaryota</taxon>
        <taxon>Viridiplantae</taxon>
        <taxon>Chlorophyta</taxon>
        <taxon>core chlorophytes</taxon>
        <taxon>Trebouxiophyceae</taxon>
        <taxon>Chlorellales</taxon>
        <taxon>Chlorellaceae</taxon>
        <taxon>Chlorella clade</taxon>
        <taxon>Chlorella</taxon>
    </lineage>
</organism>
<protein>
    <submittedName>
        <fullName evidence="2">Uncharacterized protein</fullName>
    </submittedName>
</protein>
<reference evidence="2 3" key="1">
    <citation type="journal article" date="2010" name="Plant Cell">
        <title>The Chlorella variabilis NC64A genome reveals adaptation to photosymbiosis, coevolution with viruses, and cryptic sex.</title>
        <authorList>
            <person name="Blanc G."/>
            <person name="Duncan G."/>
            <person name="Agarkova I."/>
            <person name="Borodovsky M."/>
            <person name="Gurnon J."/>
            <person name="Kuo A."/>
            <person name="Lindquist E."/>
            <person name="Lucas S."/>
            <person name="Pangilinan J."/>
            <person name="Polle J."/>
            <person name="Salamov A."/>
            <person name="Terry A."/>
            <person name="Yamada T."/>
            <person name="Dunigan D.D."/>
            <person name="Grigoriev I.V."/>
            <person name="Claverie J.M."/>
            <person name="Van Etten J.L."/>
        </authorList>
    </citation>
    <scope>NUCLEOTIDE SEQUENCE [LARGE SCALE GENOMIC DNA]</scope>
    <source>
        <strain evidence="2 3">NC64A</strain>
    </source>
</reference>
<dbReference type="EMBL" id="GL433838">
    <property type="protein sequence ID" value="EFN58213.1"/>
    <property type="molecule type" value="Genomic_DNA"/>
</dbReference>
<name>E1Z7Q5_CHLVA</name>
<evidence type="ECO:0000313" key="3">
    <source>
        <dbReference type="Proteomes" id="UP000008141"/>
    </source>
</evidence>
<keyword evidence="1" id="KW-0472">Membrane</keyword>
<dbReference type="InParanoid" id="E1Z7Q5"/>
<gene>
    <name evidence="2" type="ORF">CHLNCDRAFT_142082</name>
</gene>
<dbReference type="eggNOG" id="ENOG502SG3T">
    <property type="taxonomic scope" value="Eukaryota"/>
</dbReference>
<dbReference type="RefSeq" id="XP_005850315.1">
    <property type="nucleotide sequence ID" value="XM_005850253.1"/>
</dbReference>
<evidence type="ECO:0000313" key="2">
    <source>
        <dbReference type="EMBL" id="EFN58213.1"/>
    </source>
</evidence>
<dbReference type="OrthoDB" id="511798at2759"/>
<keyword evidence="1" id="KW-1133">Transmembrane helix</keyword>
<dbReference type="GeneID" id="17357357"/>
<dbReference type="KEGG" id="cvr:CHLNCDRAFT_142082"/>
<sequence>MGSRGLGVTPADMDASRLVFVSVKDAKPKRKVAVPIGDGTSWEQFCSQVQTKLKLMGIEAIYLASSGERITRLDQLQDIDELYVVEGAAPRGGHGSAAGPDSGGGNGYLQSQPTSYVSRMGVADTEITAEQSGQLDPDADGSKYVRRQTSIQRTLKRVFPSLFQGGGSLPITTKDLGSGMSPAVEQVRRRIRRRRRACADPRNLLILFTLISCLGTVLFVYTRTAQGLP</sequence>
<keyword evidence="1" id="KW-0812">Transmembrane</keyword>
<keyword evidence="3" id="KW-1185">Reference proteome</keyword>
<dbReference type="AlphaFoldDB" id="E1Z7Q5"/>
<dbReference type="OMA" id="MLAICCC"/>
<accession>E1Z7Q5</accession>
<dbReference type="Proteomes" id="UP000008141">
    <property type="component" value="Unassembled WGS sequence"/>
</dbReference>